<dbReference type="STRING" id="1278819.BHE19_03910"/>
<comment type="caution">
    <text evidence="2">The sequence shown here is derived from an EMBL/GenBank/DDBJ whole genome shotgun (WGS) entry which is preliminary data.</text>
</comment>
<dbReference type="PROSITE" id="PS51257">
    <property type="entry name" value="PROKAR_LIPOPROTEIN"/>
    <property type="match status" value="1"/>
</dbReference>
<dbReference type="AlphaFoldDB" id="A0A1S1J7N9"/>
<evidence type="ECO:0000259" key="1">
    <source>
        <dbReference type="Pfam" id="PF20009"/>
    </source>
</evidence>
<evidence type="ECO:0000313" key="5">
    <source>
        <dbReference type="Proteomes" id="UP000198319"/>
    </source>
</evidence>
<dbReference type="RefSeq" id="WP_070906349.1">
    <property type="nucleotide sequence ID" value="NZ_MIKE01000011.1"/>
</dbReference>
<dbReference type="Proteomes" id="UP000198319">
    <property type="component" value="Unassembled WGS sequence"/>
</dbReference>
<accession>A0A1S1J7N9</accession>
<keyword evidence="5" id="KW-1185">Reference proteome</keyword>
<sequence length="202" mass="21849">MKKIILGILTFSFFACSTEENTKTPPEQVKEEVKQDPVVSVPPKYCESAGIITSEERLDKVVFGSINNASTGKGGYEDFTNISGNFALGSSNTISLTPGLYSQYGKDGFGVQFFVYIDYNQDGDFTDPGETVWKSKQGTDPVSGTITIPSTASLGSTRMRIEMRSILSLPGTPVTDPPFGTGCGTFQYGQVEDYTVNIKAKL</sequence>
<gene>
    <name evidence="3" type="ORF">B0A71_05085</name>
    <name evidence="2" type="ORF">BHE19_03910</name>
</gene>
<evidence type="ECO:0000313" key="4">
    <source>
        <dbReference type="Proteomes" id="UP000180252"/>
    </source>
</evidence>
<dbReference type="EMBL" id="MUHG01000005">
    <property type="protein sequence ID" value="OXB20973.1"/>
    <property type="molecule type" value="Genomic_DNA"/>
</dbReference>
<dbReference type="InterPro" id="IPR045474">
    <property type="entry name" value="GEVED"/>
</dbReference>
<dbReference type="EMBL" id="MIKE01000011">
    <property type="protein sequence ID" value="OHT46662.1"/>
    <property type="molecule type" value="Genomic_DNA"/>
</dbReference>
<feature type="domain" description="GEVED" evidence="1">
    <location>
        <begin position="113"/>
        <end position="197"/>
    </location>
</feature>
<proteinExistence type="predicted"/>
<dbReference type="Pfam" id="PF20009">
    <property type="entry name" value="GEVED"/>
    <property type="match status" value="1"/>
</dbReference>
<evidence type="ECO:0000313" key="3">
    <source>
        <dbReference type="EMBL" id="OXB20973.1"/>
    </source>
</evidence>
<organism evidence="2 4">
    <name type="scientific">Flavobacterium tructae</name>
    <dbReference type="NCBI Taxonomy" id="1114873"/>
    <lineage>
        <taxon>Bacteria</taxon>
        <taxon>Pseudomonadati</taxon>
        <taxon>Bacteroidota</taxon>
        <taxon>Flavobacteriia</taxon>
        <taxon>Flavobacteriales</taxon>
        <taxon>Flavobacteriaceae</taxon>
        <taxon>Flavobacterium</taxon>
    </lineage>
</organism>
<evidence type="ECO:0000313" key="2">
    <source>
        <dbReference type="EMBL" id="OHT46662.1"/>
    </source>
</evidence>
<reference evidence="3 5" key="3">
    <citation type="submission" date="2016-11" db="EMBL/GenBank/DDBJ databases">
        <title>Whole genomes of Flavobacteriaceae.</title>
        <authorList>
            <person name="Stine C."/>
            <person name="Li C."/>
            <person name="Tadesse D."/>
        </authorList>
    </citation>
    <scope>NUCLEOTIDE SEQUENCE [LARGE SCALE GENOMIC DNA]</scope>
    <source>
        <strain evidence="3 5">ATCC BAA-2541</strain>
    </source>
</reference>
<reference evidence="4" key="2">
    <citation type="submission" date="2016-09" db="EMBL/GenBank/DDBJ databases">
        <authorList>
            <person name="Chen S."/>
            <person name="Walker E."/>
        </authorList>
    </citation>
    <scope>NUCLEOTIDE SEQUENCE [LARGE SCALE GENOMIC DNA]</scope>
    <source>
        <strain evidence="4">MSU</strain>
    </source>
</reference>
<protein>
    <recommendedName>
        <fullName evidence="1">GEVED domain-containing protein</fullName>
    </recommendedName>
</protein>
<name>A0A1S1J7N9_9FLAO</name>
<reference evidence="2" key="1">
    <citation type="submission" date="2016-09" db="EMBL/GenBank/DDBJ databases">
        <authorList>
            <person name="Capua I."/>
            <person name="De Benedictis P."/>
            <person name="Joannis T."/>
            <person name="Lombin L.H."/>
            <person name="Cattoli G."/>
        </authorList>
    </citation>
    <scope>NUCLEOTIDE SEQUENCE [LARGE SCALE GENOMIC DNA]</scope>
    <source>
        <strain evidence="2">MSU</strain>
    </source>
</reference>
<dbReference type="Proteomes" id="UP000180252">
    <property type="component" value="Unassembled WGS sequence"/>
</dbReference>
<dbReference type="OrthoDB" id="9808753at2"/>